<sequence>MQLAQCTLWQRLDAPGHDACRLERHDAGFRLRGTAVCLEAGAPASLTYTVECDDGWRTRRGLIHGWIGAVALDFHIVRDPHDGWRCNGEPVDGLAHCVDLDLGFTPATNLFHLRRLSLGEGQGAANPVAWFDVAAGQLELVEQRYERRTAQAYWYESPRFDYRAMLQVDAHGFVSEYPGLWQRAGGDPA</sequence>
<proteinExistence type="predicted"/>
<dbReference type="RefSeq" id="WP_224040448.1">
    <property type="nucleotide sequence ID" value="NZ_CAJZAH010000001.1"/>
</dbReference>
<gene>
    <name evidence="1" type="ORF">LMG21510_01301</name>
</gene>
<organism evidence="1 2">
    <name type="scientific">Cupriavidus respiraculi</name>
    <dbReference type="NCBI Taxonomy" id="195930"/>
    <lineage>
        <taxon>Bacteria</taxon>
        <taxon>Pseudomonadati</taxon>
        <taxon>Pseudomonadota</taxon>
        <taxon>Betaproteobacteria</taxon>
        <taxon>Burkholderiales</taxon>
        <taxon>Burkholderiaceae</taxon>
        <taxon>Cupriavidus</taxon>
    </lineage>
</organism>
<evidence type="ECO:0008006" key="3">
    <source>
        <dbReference type="Google" id="ProtNLM"/>
    </source>
</evidence>
<protein>
    <recommendedName>
        <fullName evidence="3">Glycolipid-binding domain-containing protein</fullName>
    </recommendedName>
</protein>
<evidence type="ECO:0000313" key="1">
    <source>
        <dbReference type="EMBL" id="CAG9168960.1"/>
    </source>
</evidence>
<dbReference type="SUPFAM" id="SSF159275">
    <property type="entry name" value="PA1994-like"/>
    <property type="match status" value="1"/>
</dbReference>
<name>A0ABM8WNG8_9BURK</name>
<reference evidence="1 2" key="1">
    <citation type="submission" date="2021-08" db="EMBL/GenBank/DDBJ databases">
        <authorList>
            <person name="Peeters C."/>
        </authorList>
    </citation>
    <scope>NUCLEOTIDE SEQUENCE [LARGE SCALE GENOMIC DNA]</scope>
    <source>
        <strain evidence="1 2">LMG 21510</strain>
    </source>
</reference>
<dbReference type="EMBL" id="CAJZAH010000001">
    <property type="protein sequence ID" value="CAG9168960.1"/>
    <property type="molecule type" value="Genomic_DNA"/>
</dbReference>
<keyword evidence="2" id="KW-1185">Reference proteome</keyword>
<comment type="caution">
    <text evidence="1">The sequence shown here is derived from an EMBL/GenBank/DDBJ whole genome shotgun (WGS) entry which is preliminary data.</text>
</comment>
<accession>A0ABM8WNG8</accession>
<dbReference type="Pfam" id="PF06475">
    <property type="entry name" value="Glycolipid_bind"/>
    <property type="match status" value="1"/>
</dbReference>
<evidence type="ECO:0000313" key="2">
    <source>
        <dbReference type="Proteomes" id="UP000721236"/>
    </source>
</evidence>
<dbReference type="InterPro" id="IPR009467">
    <property type="entry name" value="Glycolipid-bd_prot_put"/>
</dbReference>
<dbReference type="Proteomes" id="UP000721236">
    <property type="component" value="Unassembled WGS sequence"/>
</dbReference>